<keyword evidence="1" id="KW-0472">Membrane</keyword>
<evidence type="ECO:0000313" key="3">
    <source>
        <dbReference type="Proteomes" id="UP000799778"/>
    </source>
</evidence>
<dbReference type="AlphaFoldDB" id="A0A6A5XPY5"/>
<proteinExistence type="predicted"/>
<keyword evidence="1" id="KW-0812">Transmembrane</keyword>
<name>A0A6A5XPY5_9PLEO</name>
<feature type="transmembrane region" description="Helical" evidence="1">
    <location>
        <begin position="81"/>
        <end position="99"/>
    </location>
</feature>
<evidence type="ECO:0000256" key="1">
    <source>
        <dbReference type="SAM" id="Phobius"/>
    </source>
</evidence>
<keyword evidence="1" id="KW-1133">Transmembrane helix</keyword>
<sequence>MQEAERQTPSRFSVHTPKQTATGSYVPMYRYVPLITSTSYKYCRVRAGAFWSGLVICQLTVVTKESHDYPVMPGKRHKKSLYGAAHSIMYLVVLALTRYNGSM</sequence>
<keyword evidence="3" id="KW-1185">Reference proteome</keyword>
<accession>A0A6A5XPY5</accession>
<protein>
    <submittedName>
        <fullName evidence="2">Uncharacterized protein</fullName>
    </submittedName>
</protein>
<evidence type="ECO:0000313" key="2">
    <source>
        <dbReference type="EMBL" id="KAF2015212.1"/>
    </source>
</evidence>
<reference evidence="2" key="1">
    <citation type="journal article" date="2020" name="Stud. Mycol.">
        <title>101 Dothideomycetes genomes: a test case for predicting lifestyles and emergence of pathogens.</title>
        <authorList>
            <person name="Haridas S."/>
            <person name="Albert R."/>
            <person name="Binder M."/>
            <person name="Bloem J."/>
            <person name="Labutti K."/>
            <person name="Salamov A."/>
            <person name="Andreopoulos B."/>
            <person name="Baker S."/>
            <person name="Barry K."/>
            <person name="Bills G."/>
            <person name="Bluhm B."/>
            <person name="Cannon C."/>
            <person name="Castanera R."/>
            <person name="Culley D."/>
            <person name="Daum C."/>
            <person name="Ezra D."/>
            <person name="Gonzalez J."/>
            <person name="Henrissat B."/>
            <person name="Kuo A."/>
            <person name="Liang C."/>
            <person name="Lipzen A."/>
            <person name="Lutzoni F."/>
            <person name="Magnuson J."/>
            <person name="Mondo S."/>
            <person name="Nolan M."/>
            <person name="Ohm R."/>
            <person name="Pangilinan J."/>
            <person name="Park H.-J."/>
            <person name="Ramirez L."/>
            <person name="Alfaro M."/>
            <person name="Sun H."/>
            <person name="Tritt A."/>
            <person name="Yoshinaga Y."/>
            <person name="Zwiers L.-H."/>
            <person name="Turgeon B."/>
            <person name="Goodwin S."/>
            <person name="Spatafora J."/>
            <person name="Crous P."/>
            <person name="Grigoriev I."/>
        </authorList>
    </citation>
    <scope>NUCLEOTIDE SEQUENCE</scope>
    <source>
        <strain evidence="2">CBS 175.79</strain>
    </source>
</reference>
<dbReference type="GeneID" id="54288382"/>
<dbReference type="RefSeq" id="XP_033383551.1">
    <property type="nucleotide sequence ID" value="XM_033530985.1"/>
</dbReference>
<dbReference type="EMBL" id="ML978069">
    <property type="protein sequence ID" value="KAF2015212.1"/>
    <property type="molecule type" value="Genomic_DNA"/>
</dbReference>
<gene>
    <name evidence="2" type="ORF">BU24DRAFT_449971</name>
</gene>
<dbReference type="Proteomes" id="UP000799778">
    <property type="component" value="Unassembled WGS sequence"/>
</dbReference>
<organism evidence="2 3">
    <name type="scientific">Aaosphaeria arxii CBS 175.79</name>
    <dbReference type="NCBI Taxonomy" id="1450172"/>
    <lineage>
        <taxon>Eukaryota</taxon>
        <taxon>Fungi</taxon>
        <taxon>Dikarya</taxon>
        <taxon>Ascomycota</taxon>
        <taxon>Pezizomycotina</taxon>
        <taxon>Dothideomycetes</taxon>
        <taxon>Pleosporomycetidae</taxon>
        <taxon>Pleosporales</taxon>
        <taxon>Pleosporales incertae sedis</taxon>
        <taxon>Aaosphaeria</taxon>
    </lineage>
</organism>